<dbReference type="InterPro" id="IPR036388">
    <property type="entry name" value="WH-like_DNA-bd_sf"/>
</dbReference>
<evidence type="ECO:0000313" key="5">
    <source>
        <dbReference type="Proteomes" id="UP000295390"/>
    </source>
</evidence>
<sequence length="340" mass="40152">MLFYFINLYKYLYKYLILKDIMDALQGIGEIGIGSRLKRVSEYMMRETQIVYDTFDIDFDPYLFPTFKIIKNKDGVTNTEINASLRTTQPATTQAINKLMKKRLIELKEDKDDKRKKIIYLSEKGKKLVQKITPIWNSIEETIKEYTCIKSNSLIEHLNILEEKFQKKSFSTAIIEHIKMNTQQLQSVEIINYKNEYASHFYDLNIEWLQTFFYVEPYDEEVLSNPDKYIINKGGRIFFAKINDEIVGTVALMPMGESNTYELTKMAVSPNHRGHKIGQHLMQHCINYAQENNFDKLILYSNTILENAIYIYRKYGFIEIPVEENCPYERCNIKMELKSL</sequence>
<dbReference type="SMART" id="SM00347">
    <property type="entry name" value="HTH_MARR"/>
    <property type="match status" value="1"/>
</dbReference>
<evidence type="ECO:0000259" key="3">
    <source>
        <dbReference type="PROSITE" id="PS51186"/>
    </source>
</evidence>
<comment type="caution">
    <text evidence="4">The sequence shown here is derived from an EMBL/GenBank/DDBJ whole genome shotgun (WGS) entry which is preliminary data.</text>
</comment>
<dbReference type="InterPro" id="IPR036390">
    <property type="entry name" value="WH_DNA-bd_sf"/>
</dbReference>
<feature type="domain" description="N-acetyltransferase" evidence="3">
    <location>
        <begin position="188"/>
        <end position="334"/>
    </location>
</feature>
<dbReference type="GO" id="GO:0003700">
    <property type="term" value="F:DNA-binding transcription factor activity"/>
    <property type="evidence" value="ECO:0007669"/>
    <property type="project" value="InterPro"/>
</dbReference>
<dbReference type="InterPro" id="IPR016181">
    <property type="entry name" value="Acyl_CoA_acyltransferase"/>
</dbReference>
<proteinExistence type="predicted"/>
<dbReference type="PROSITE" id="PS51186">
    <property type="entry name" value="GNAT"/>
    <property type="match status" value="1"/>
</dbReference>
<keyword evidence="5" id="KW-1185">Reference proteome</keyword>
<dbReference type="SUPFAM" id="SSF55729">
    <property type="entry name" value="Acyl-CoA N-acyltransferases (Nat)"/>
    <property type="match status" value="1"/>
</dbReference>
<feature type="domain" description="HTH marR-type" evidence="2">
    <location>
        <begin position="30"/>
        <end position="163"/>
    </location>
</feature>
<dbReference type="Pfam" id="PF00583">
    <property type="entry name" value="Acetyltransf_1"/>
    <property type="match status" value="1"/>
</dbReference>
<dbReference type="GO" id="GO:0008080">
    <property type="term" value="F:N-acetyltransferase activity"/>
    <property type="evidence" value="ECO:0007669"/>
    <property type="project" value="InterPro"/>
</dbReference>
<dbReference type="PROSITE" id="PS50995">
    <property type="entry name" value="HTH_MARR_2"/>
    <property type="match status" value="1"/>
</dbReference>
<dbReference type="Pfam" id="PF12802">
    <property type="entry name" value="MarR_2"/>
    <property type="match status" value="1"/>
</dbReference>
<reference evidence="4 5" key="1">
    <citation type="submission" date="2019-03" db="EMBL/GenBank/DDBJ databases">
        <title>Genomic Encyclopedia of Type Strains, Phase III (KMG-III): the genomes of soil and plant-associated and newly described type strains.</title>
        <authorList>
            <person name="Whitman W."/>
        </authorList>
    </citation>
    <scope>NUCLEOTIDE SEQUENCE [LARGE SCALE GENOMIC DNA]</scope>
    <source>
        <strain evidence="4 5">CECT 8283</strain>
    </source>
</reference>
<accession>A0A4R6TE09</accession>
<name>A0A4R6TE09_9FLAO</name>
<dbReference type="PANTHER" id="PTHR13947">
    <property type="entry name" value="GNAT FAMILY N-ACETYLTRANSFERASE"/>
    <property type="match status" value="1"/>
</dbReference>
<dbReference type="AlphaFoldDB" id="A0A4R6TE09"/>
<dbReference type="SUPFAM" id="SSF46785">
    <property type="entry name" value="Winged helix' DNA-binding domain"/>
    <property type="match status" value="1"/>
</dbReference>
<dbReference type="InterPro" id="IPR000182">
    <property type="entry name" value="GNAT_dom"/>
</dbReference>
<gene>
    <name evidence="4" type="ORF">DFQ07_1454</name>
</gene>
<dbReference type="OrthoDB" id="1431064at2"/>
<dbReference type="EMBL" id="SNYH01000003">
    <property type="protein sequence ID" value="TDQ27603.1"/>
    <property type="molecule type" value="Genomic_DNA"/>
</dbReference>
<dbReference type="InterPro" id="IPR050769">
    <property type="entry name" value="NAT_camello-type"/>
</dbReference>
<dbReference type="PANTHER" id="PTHR13947:SF37">
    <property type="entry name" value="LD18367P"/>
    <property type="match status" value="1"/>
</dbReference>
<protein>
    <submittedName>
        <fullName evidence="4">MarR family transcriptional regulator with acetyltransferase activity</fullName>
    </submittedName>
</protein>
<dbReference type="InterPro" id="IPR000835">
    <property type="entry name" value="HTH_MarR-typ"/>
</dbReference>
<evidence type="ECO:0000313" key="4">
    <source>
        <dbReference type="EMBL" id="TDQ27603.1"/>
    </source>
</evidence>
<dbReference type="Gene3D" id="1.10.10.10">
    <property type="entry name" value="Winged helix-like DNA-binding domain superfamily/Winged helix DNA-binding domain"/>
    <property type="match status" value="1"/>
</dbReference>
<dbReference type="Proteomes" id="UP000295390">
    <property type="component" value="Unassembled WGS sequence"/>
</dbReference>
<dbReference type="CDD" id="cd04301">
    <property type="entry name" value="NAT_SF"/>
    <property type="match status" value="1"/>
</dbReference>
<organism evidence="4 5">
    <name type="scientific">Tenacibaculum caenipelagi</name>
    <dbReference type="NCBI Taxonomy" id="1325435"/>
    <lineage>
        <taxon>Bacteria</taxon>
        <taxon>Pseudomonadati</taxon>
        <taxon>Bacteroidota</taxon>
        <taxon>Flavobacteriia</taxon>
        <taxon>Flavobacteriales</taxon>
        <taxon>Flavobacteriaceae</taxon>
        <taxon>Tenacibaculum</taxon>
    </lineage>
</organism>
<evidence type="ECO:0000256" key="1">
    <source>
        <dbReference type="ARBA" id="ARBA00022679"/>
    </source>
</evidence>
<keyword evidence="1 4" id="KW-0808">Transferase</keyword>
<dbReference type="Gene3D" id="3.40.630.30">
    <property type="match status" value="1"/>
</dbReference>
<evidence type="ECO:0000259" key="2">
    <source>
        <dbReference type="PROSITE" id="PS50995"/>
    </source>
</evidence>